<dbReference type="GO" id="GO:0005524">
    <property type="term" value="F:ATP binding"/>
    <property type="evidence" value="ECO:0007669"/>
    <property type="project" value="UniProtKB-KW"/>
</dbReference>
<evidence type="ECO:0000256" key="5">
    <source>
        <dbReference type="PIRSR" id="PIRSR002583-1"/>
    </source>
</evidence>
<dbReference type="PIRSF" id="PIRSF002583">
    <property type="entry name" value="Hsp90"/>
    <property type="match status" value="1"/>
</dbReference>
<dbReference type="CDD" id="cd16927">
    <property type="entry name" value="HATPase_Hsp90-like"/>
    <property type="match status" value="1"/>
</dbReference>
<dbReference type="Gene3D" id="1.20.120.790">
    <property type="entry name" value="Heat shock protein 90, C-terminal domain"/>
    <property type="match status" value="1"/>
</dbReference>
<dbReference type="SUPFAM" id="SSF110942">
    <property type="entry name" value="HSP90 C-terminal domain"/>
    <property type="match status" value="1"/>
</dbReference>
<evidence type="ECO:0000313" key="8">
    <source>
        <dbReference type="Proteomes" id="UP000070539"/>
    </source>
</evidence>
<accession>A0A136WDI6</accession>
<dbReference type="InterPro" id="IPR036890">
    <property type="entry name" value="HATPase_C_sf"/>
</dbReference>
<evidence type="ECO:0000256" key="1">
    <source>
        <dbReference type="ARBA" id="ARBA00008239"/>
    </source>
</evidence>
<dbReference type="Pfam" id="PF00183">
    <property type="entry name" value="HSP90"/>
    <property type="match status" value="1"/>
</dbReference>
<dbReference type="PATRIC" id="fig|36847.3.peg.2337"/>
<evidence type="ECO:0000256" key="4">
    <source>
        <dbReference type="ARBA" id="ARBA00023186"/>
    </source>
</evidence>
<dbReference type="InterPro" id="IPR001404">
    <property type="entry name" value="Hsp90_fam"/>
</dbReference>
<dbReference type="GO" id="GO:0051082">
    <property type="term" value="F:unfolded protein binding"/>
    <property type="evidence" value="ECO:0007669"/>
    <property type="project" value="InterPro"/>
</dbReference>
<reference evidence="7 8" key="1">
    <citation type="submission" date="2016-01" db="EMBL/GenBank/DDBJ databases">
        <title>Genome sequence of Clostridium neopropionicum X4, DSM-3847.</title>
        <authorList>
            <person name="Poehlein A."/>
            <person name="Beck M.H."/>
            <person name="Bengelsdorf F.R."/>
            <person name="Daniel R."/>
            <person name="Duerre P."/>
        </authorList>
    </citation>
    <scope>NUCLEOTIDE SEQUENCE [LARGE SCALE GENOMIC DNA]</scope>
    <source>
        <strain evidence="7 8">DSM-3847</strain>
    </source>
</reference>
<dbReference type="EMBL" id="LRVM01000006">
    <property type="protein sequence ID" value="KXL52577.1"/>
    <property type="molecule type" value="Genomic_DNA"/>
</dbReference>
<feature type="binding site" evidence="5">
    <location>
        <position position="78"/>
    </location>
    <ligand>
        <name>ATP</name>
        <dbReference type="ChEBI" id="CHEBI:30616"/>
    </ligand>
</feature>
<evidence type="ECO:0000256" key="2">
    <source>
        <dbReference type="ARBA" id="ARBA00022741"/>
    </source>
</evidence>
<dbReference type="Gene3D" id="3.30.565.10">
    <property type="entry name" value="Histidine kinase-like ATPase, C-terminal domain"/>
    <property type="match status" value="1"/>
</dbReference>
<gene>
    <name evidence="7" type="primary">htpG</name>
    <name evidence="7" type="ORF">CLNEO_19860</name>
</gene>
<dbReference type="Pfam" id="PF13589">
    <property type="entry name" value="HATPase_c_3"/>
    <property type="match status" value="1"/>
</dbReference>
<feature type="binding site" evidence="5">
    <location>
        <position position="83"/>
    </location>
    <ligand>
        <name>ATP</name>
        <dbReference type="ChEBI" id="CHEBI:30616"/>
    </ligand>
</feature>
<dbReference type="STRING" id="36847.CLNEO_19860"/>
<dbReference type="RefSeq" id="WP_066088245.1">
    <property type="nucleotide sequence ID" value="NZ_LRVM01000006.1"/>
</dbReference>
<feature type="binding site" evidence="5">
    <location>
        <position position="32"/>
    </location>
    <ligand>
        <name>ATP</name>
        <dbReference type="ChEBI" id="CHEBI:30616"/>
    </ligand>
</feature>
<dbReference type="OrthoDB" id="9802640at2"/>
<dbReference type="Gene3D" id="3.40.50.11260">
    <property type="match status" value="1"/>
</dbReference>
<dbReference type="InterPro" id="IPR020575">
    <property type="entry name" value="Hsp90_N"/>
</dbReference>
<dbReference type="PRINTS" id="PR00775">
    <property type="entry name" value="HEATSHOCK90"/>
</dbReference>
<dbReference type="GO" id="GO:0140662">
    <property type="term" value="F:ATP-dependent protein folding chaperone"/>
    <property type="evidence" value="ECO:0007669"/>
    <property type="project" value="InterPro"/>
</dbReference>
<evidence type="ECO:0000256" key="6">
    <source>
        <dbReference type="SAM" id="MobiDB-lite"/>
    </source>
</evidence>
<feature type="binding site" evidence="5">
    <location>
        <begin position="98"/>
        <end position="99"/>
    </location>
    <ligand>
        <name>ATP</name>
        <dbReference type="ChEBI" id="CHEBI:30616"/>
    </ligand>
</feature>
<dbReference type="NCBIfam" id="NF003555">
    <property type="entry name" value="PRK05218.1"/>
    <property type="match status" value="1"/>
</dbReference>
<protein>
    <submittedName>
        <fullName evidence="7">Chaperone protein HtpG</fullName>
    </submittedName>
</protein>
<feature type="region of interest" description="Disordered" evidence="6">
    <location>
        <begin position="250"/>
        <end position="270"/>
    </location>
</feature>
<name>A0A136WDI6_9FIRM</name>
<comment type="caution">
    <text evidence="7">The sequence shown here is derived from an EMBL/GenBank/DDBJ whole genome shotgun (WGS) entry which is preliminary data.</text>
</comment>
<dbReference type="SUPFAM" id="SSF54211">
    <property type="entry name" value="Ribosomal protein S5 domain 2-like"/>
    <property type="match status" value="1"/>
</dbReference>
<comment type="similarity">
    <text evidence="1">Belongs to the heat shock protein 90 family.</text>
</comment>
<keyword evidence="2 5" id="KW-0547">Nucleotide-binding</keyword>
<dbReference type="SUPFAM" id="SSF55874">
    <property type="entry name" value="ATPase domain of HSP90 chaperone/DNA topoisomerase II/histidine kinase"/>
    <property type="match status" value="1"/>
</dbReference>
<evidence type="ECO:0000256" key="3">
    <source>
        <dbReference type="ARBA" id="ARBA00022840"/>
    </source>
</evidence>
<dbReference type="PANTHER" id="PTHR11528">
    <property type="entry name" value="HEAT SHOCK PROTEIN 90 FAMILY MEMBER"/>
    <property type="match status" value="1"/>
</dbReference>
<keyword evidence="8" id="KW-1185">Reference proteome</keyword>
<keyword evidence="4" id="KW-0143">Chaperone</keyword>
<dbReference type="Proteomes" id="UP000070539">
    <property type="component" value="Unassembled WGS sequence"/>
</dbReference>
<dbReference type="AlphaFoldDB" id="A0A136WDI6"/>
<dbReference type="InterPro" id="IPR037196">
    <property type="entry name" value="HSP90_C"/>
</dbReference>
<feature type="binding site" evidence="5">
    <location>
        <position position="367"/>
    </location>
    <ligand>
        <name>ATP</name>
        <dbReference type="ChEBI" id="CHEBI:30616"/>
    </ligand>
</feature>
<proteinExistence type="inferred from homology"/>
<dbReference type="GO" id="GO:0016887">
    <property type="term" value="F:ATP hydrolysis activity"/>
    <property type="evidence" value="ECO:0007669"/>
    <property type="project" value="InterPro"/>
</dbReference>
<keyword evidence="3 5" id="KW-0067">ATP-binding</keyword>
<sequence>MNEKGNLSINSENFLPIIKKWLYTDKDIFVRELVSNACDAVTKLQKLVLMGQAEVAENDKFEIRVVLNQDLQTLQIIDNGIGMTADEIKKYINQIAFSGATDFLAKFQEKAEQENEIIGHFGLGFYSAFMVADQVEIDTLSYQTGAEGAKWICQGGIDYEMDGGTRETRGTTITLHLGEDGKEFLEESTLYAALQKYCSFMPVPIFVEIIKEPTEEEKAAAKKESNTLHVSAEEAQTLTKEDALEKLEAKNAEESQEPKPLNDTTPLWQKQPKDCTDEEYKAFYHKVFFDMNDPLFWIHLNMDYPFRLKGILFFPKLVEHMDVVAGEIKLYSNQVYIADNIKEVVPEFLLLLKGVLDCPDMPLNVSRSALQNDGYVEKMNTYITKKVADKLTQLFKNERTTYESFWDDIGIFIKYGCMREEKFYDKVKDALLLKTTDNAYETLGEYLEKNKEKHENKLFFVSDENLQAQYIRLFKEQGLEAVILSTSIDKPFVSFLEYKNSGVKLQRIDADITDTLQKKEDTEKSEAKKQADEFTNTRMETLFRSLLHNDSLKVTVEALKAVNISAMLLLSESSRRMMEMMEAYGNAKDLKAMFSEVKPEETLVLNRSNGLVKHLIDMSEKEEKQQDVETLCHHIYDLALMSHRSLTAEEMTNFIDRSNTLLEKLAFFEANK</sequence>
<dbReference type="InterPro" id="IPR020568">
    <property type="entry name" value="Ribosomal_Su5_D2-typ_SF"/>
</dbReference>
<evidence type="ECO:0000313" key="7">
    <source>
        <dbReference type="EMBL" id="KXL52577.1"/>
    </source>
</evidence>
<dbReference type="Gene3D" id="3.30.230.80">
    <property type="match status" value="1"/>
</dbReference>
<feature type="binding site" evidence="5">
    <location>
        <position position="171"/>
    </location>
    <ligand>
        <name>ATP</name>
        <dbReference type="ChEBI" id="CHEBI:30616"/>
    </ligand>
</feature>
<feature type="binding site" evidence="5">
    <location>
        <position position="36"/>
    </location>
    <ligand>
        <name>ATP</name>
        <dbReference type="ChEBI" id="CHEBI:30616"/>
    </ligand>
</feature>
<organism evidence="7 8">
    <name type="scientific">Anaerotignum neopropionicum</name>
    <dbReference type="NCBI Taxonomy" id="36847"/>
    <lineage>
        <taxon>Bacteria</taxon>
        <taxon>Bacillati</taxon>
        <taxon>Bacillota</taxon>
        <taxon>Clostridia</taxon>
        <taxon>Lachnospirales</taxon>
        <taxon>Anaerotignaceae</taxon>
        <taxon>Anaerotignum</taxon>
    </lineage>
</organism>